<protein>
    <submittedName>
        <fullName evidence="1">Uncharacterized protein</fullName>
    </submittedName>
</protein>
<dbReference type="Gene3D" id="2.60.40.790">
    <property type="match status" value="1"/>
</dbReference>
<evidence type="ECO:0000313" key="2">
    <source>
        <dbReference type="Proteomes" id="UP000261600"/>
    </source>
</evidence>
<accession>A0A3Q3KEN0</accession>
<reference evidence="1" key="1">
    <citation type="submission" date="2025-08" db="UniProtKB">
        <authorList>
            <consortium name="Ensembl"/>
        </authorList>
    </citation>
    <scope>IDENTIFICATION</scope>
</reference>
<reference evidence="1" key="2">
    <citation type="submission" date="2025-09" db="UniProtKB">
        <authorList>
            <consortium name="Ensembl"/>
        </authorList>
    </citation>
    <scope>IDENTIFICATION</scope>
</reference>
<dbReference type="AlphaFoldDB" id="A0A3Q3KEN0"/>
<dbReference type="Ensembl" id="ENSMALT00000032422.1">
    <property type="protein sequence ID" value="ENSMALP00000031870.1"/>
    <property type="gene ID" value="ENSMALG00000021982.1"/>
</dbReference>
<keyword evidence="2" id="KW-1185">Reference proteome</keyword>
<dbReference type="InterPro" id="IPR008978">
    <property type="entry name" value="HSP20-like_chaperone"/>
</dbReference>
<dbReference type="Proteomes" id="UP000261600">
    <property type="component" value="Unplaced"/>
</dbReference>
<dbReference type="STRING" id="43700.ENSMALP00000031870"/>
<evidence type="ECO:0000313" key="1">
    <source>
        <dbReference type="Ensembl" id="ENSMALP00000031870.1"/>
    </source>
</evidence>
<name>A0A3Q3KEN0_MONAL</name>
<sequence>SCWKTNLRPSLRSFADSIRSEVRPMLYQQDLKNLQQLYSSLELKHTRQHTLLEETEPFHTAAALQPVSYQLLKEGQHPRGSVCQAGGQEAESQWENREEAGGWERLLLLHEFNLPKGLNPKAVTCYLDQDGKLHIQAAKAPCVEEAEKELTIRRSSEETTHQIQQASTSKQTSLHCPDITLLLTSGGRPCGETWR</sequence>
<proteinExistence type="predicted"/>
<organism evidence="1 2">
    <name type="scientific">Monopterus albus</name>
    <name type="common">Swamp eel</name>
    <dbReference type="NCBI Taxonomy" id="43700"/>
    <lineage>
        <taxon>Eukaryota</taxon>
        <taxon>Metazoa</taxon>
        <taxon>Chordata</taxon>
        <taxon>Craniata</taxon>
        <taxon>Vertebrata</taxon>
        <taxon>Euteleostomi</taxon>
        <taxon>Actinopterygii</taxon>
        <taxon>Neopterygii</taxon>
        <taxon>Teleostei</taxon>
        <taxon>Neoteleostei</taxon>
        <taxon>Acanthomorphata</taxon>
        <taxon>Anabantaria</taxon>
        <taxon>Synbranchiformes</taxon>
        <taxon>Synbranchidae</taxon>
        <taxon>Monopterus</taxon>
    </lineage>
</organism>